<dbReference type="EMBL" id="JACGWT010000001">
    <property type="protein sequence ID" value="MBA8792434.1"/>
    <property type="molecule type" value="Genomic_DNA"/>
</dbReference>
<protein>
    <submittedName>
        <fullName evidence="3">Uncharacterized protein</fullName>
    </submittedName>
</protein>
<dbReference type="RefSeq" id="WP_182558091.1">
    <property type="nucleotide sequence ID" value="NZ_JACGWT010000001.1"/>
</dbReference>
<sequence length="713" mass="73751">MAADVARRRWPLGRWTTVLVLALGAVFVLLRVAVPTDDPPTPTTIYTSQVVVVGVEGMTGLDAADRAVVTAHAGDVQAGTIATRGRYRGACAAAGWTTLGAGRRAAVASLCDPRVVDGQIADWPARVAAAEARFGDVRMGTLAGSASGCVAAVGPGAALAAARPDGSVPDYRTLAQFSADGQRLTCPLTLVDAGPQGATSDRLVRALAARSGVTTIVTGIGPVDPADREELGVIYRLGTTLPGVLTSDSTRREGVVDLTDLTATLAVFAGRTGPGGADAAVPDGVDGSPLQVDEQPMSPAVVDTLVHRFDALSYAVITGYLANGAIGALILAAIVVAAVRRVWRLVRVGGAIACVWTAGMMLPGAFPWYDAAHPALVLTVASLGWTLALAAASLALARWTRWPVAVAGAALTVAAFTVEAALGGPMEPGSMLNSRPVYGGRWYGFGNVTFAAYAVPALVLAGYLAHRFLHHHRPHRAAAVVAVALVGALQIVCEGWPTMGTDFGGVIAMTPVVLWLALVVSGLRVTWRKLLLIAVAAVVAITAISVLDWLRGPGKRSHLGNFVQRVIDGDASSVVIRKAVTSVQTMISPLGIGSLLIGAALWVIIFRVLLPRIPADRYGTLRPTMIAVLGVAVLGTVLNDGGISVWLVGTAAAVAAAFGLAFDELAGVPLPAGNPERSRAARSGSPVHRTAPDPLHRHDRQPRRGRSGRGRDR</sequence>
<feature type="transmembrane region" description="Helical" evidence="2">
    <location>
        <begin position="348"/>
        <end position="369"/>
    </location>
</feature>
<feature type="transmembrane region" description="Helical" evidence="2">
    <location>
        <begin position="644"/>
        <end position="662"/>
    </location>
</feature>
<feature type="transmembrane region" description="Helical" evidence="2">
    <location>
        <begin position="587"/>
        <end position="609"/>
    </location>
</feature>
<dbReference type="AlphaFoldDB" id="A0A7W3P411"/>
<comment type="caution">
    <text evidence="3">The sequence shown here is derived from an EMBL/GenBank/DDBJ whole genome shotgun (WGS) entry which is preliminary data.</text>
</comment>
<keyword evidence="2" id="KW-0472">Membrane</keyword>
<feature type="compositionally biased region" description="Basic residues" evidence="1">
    <location>
        <begin position="697"/>
        <end position="713"/>
    </location>
</feature>
<keyword evidence="2" id="KW-0812">Transmembrane</keyword>
<feature type="transmembrane region" description="Helical" evidence="2">
    <location>
        <begin position="442"/>
        <end position="465"/>
    </location>
</feature>
<feature type="transmembrane region" description="Helical" evidence="2">
    <location>
        <begin position="621"/>
        <end position="638"/>
    </location>
</feature>
<feature type="transmembrane region" description="Helical" evidence="2">
    <location>
        <begin position="503"/>
        <end position="523"/>
    </location>
</feature>
<feature type="transmembrane region" description="Helical" evidence="2">
    <location>
        <begin position="404"/>
        <end position="422"/>
    </location>
</feature>
<proteinExistence type="predicted"/>
<feature type="region of interest" description="Disordered" evidence="1">
    <location>
        <begin position="673"/>
        <end position="713"/>
    </location>
</feature>
<name>A0A7W3P411_9ACTN</name>
<feature type="transmembrane region" description="Helical" evidence="2">
    <location>
        <begin position="375"/>
        <end position="397"/>
    </location>
</feature>
<feature type="transmembrane region" description="Helical" evidence="2">
    <location>
        <begin position="477"/>
        <end position="497"/>
    </location>
</feature>
<evidence type="ECO:0000313" key="3">
    <source>
        <dbReference type="EMBL" id="MBA8792434.1"/>
    </source>
</evidence>
<gene>
    <name evidence="3" type="ORF">FHX74_000028</name>
</gene>
<keyword evidence="4" id="KW-1185">Reference proteome</keyword>
<feature type="transmembrane region" description="Helical" evidence="2">
    <location>
        <begin position="12"/>
        <end position="34"/>
    </location>
</feature>
<evidence type="ECO:0000256" key="2">
    <source>
        <dbReference type="SAM" id="Phobius"/>
    </source>
</evidence>
<dbReference type="Proteomes" id="UP000523079">
    <property type="component" value="Unassembled WGS sequence"/>
</dbReference>
<feature type="transmembrane region" description="Helical" evidence="2">
    <location>
        <begin position="530"/>
        <end position="550"/>
    </location>
</feature>
<reference evidence="3 4" key="1">
    <citation type="submission" date="2020-07" db="EMBL/GenBank/DDBJ databases">
        <title>Sequencing the genomes of 1000 actinobacteria strains.</title>
        <authorList>
            <person name="Klenk H.-P."/>
        </authorList>
    </citation>
    <scope>NUCLEOTIDE SEQUENCE [LARGE SCALE GENOMIC DNA]</scope>
    <source>
        <strain evidence="3 4">DSM 100723</strain>
    </source>
</reference>
<keyword evidence="2" id="KW-1133">Transmembrane helix</keyword>
<evidence type="ECO:0000256" key="1">
    <source>
        <dbReference type="SAM" id="MobiDB-lite"/>
    </source>
</evidence>
<evidence type="ECO:0000313" key="4">
    <source>
        <dbReference type="Proteomes" id="UP000523079"/>
    </source>
</evidence>
<feature type="transmembrane region" description="Helical" evidence="2">
    <location>
        <begin position="311"/>
        <end position="336"/>
    </location>
</feature>
<organism evidence="3 4">
    <name type="scientific">Microlunatus kandeliicorticis</name>
    <dbReference type="NCBI Taxonomy" id="1759536"/>
    <lineage>
        <taxon>Bacteria</taxon>
        <taxon>Bacillati</taxon>
        <taxon>Actinomycetota</taxon>
        <taxon>Actinomycetes</taxon>
        <taxon>Propionibacteriales</taxon>
        <taxon>Propionibacteriaceae</taxon>
        <taxon>Microlunatus</taxon>
    </lineage>
</organism>
<accession>A0A7W3P411</accession>